<protein>
    <submittedName>
        <fullName evidence="3">Uncharacterized protein</fullName>
    </submittedName>
</protein>
<feature type="domain" description="DED" evidence="2">
    <location>
        <begin position="8"/>
        <end position="88"/>
    </location>
</feature>
<dbReference type="InterPro" id="IPR001875">
    <property type="entry name" value="DED_dom"/>
</dbReference>
<dbReference type="EMBL" id="JAODUP010000046">
    <property type="protein sequence ID" value="KAK2165722.1"/>
    <property type="molecule type" value="Genomic_DNA"/>
</dbReference>
<dbReference type="SUPFAM" id="SSF47986">
    <property type="entry name" value="DEATH domain"/>
    <property type="match status" value="2"/>
</dbReference>
<proteinExistence type="predicted"/>
<dbReference type="SMART" id="SM00005">
    <property type="entry name" value="DEATH"/>
    <property type="match status" value="1"/>
</dbReference>
<feature type="domain" description="Death" evidence="1">
    <location>
        <begin position="102"/>
        <end position="186"/>
    </location>
</feature>
<sequence>MADKDSLTFRIMLTKLSHVLGSRELETMKYICLNRIPRAILEEIQTPIQLWIALEERDVISPDDVSFLNTIITDACAGRQDVIQILNEYKDQSYGLKNKEELGTEFDIITTHLGNKWRKLARKLGLSEMDIISIVHQNPNDLQEQIRQSLLKWQQRNKHSVGKSELIKALDSAEFRMLAHQIRTVSP</sequence>
<dbReference type="Gene3D" id="1.10.533.10">
    <property type="entry name" value="Death Domain, Fas"/>
    <property type="match status" value="2"/>
</dbReference>
<gene>
    <name evidence="3" type="ORF">LSH36_46g07084</name>
</gene>
<dbReference type="InterPro" id="IPR016729">
    <property type="entry name" value="FADD"/>
</dbReference>
<comment type="caution">
    <text evidence="3">The sequence shown here is derived from an EMBL/GenBank/DDBJ whole genome shotgun (WGS) entry which is preliminary data.</text>
</comment>
<reference evidence="3" key="1">
    <citation type="journal article" date="2023" name="Mol. Biol. Evol.">
        <title>Third-Generation Sequencing Reveals the Adaptive Role of the Epigenome in Three Deep-Sea Polychaetes.</title>
        <authorList>
            <person name="Perez M."/>
            <person name="Aroh O."/>
            <person name="Sun Y."/>
            <person name="Lan Y."/>
            <person name="Juniper S.K."/>
            <person name="Young C.R."/>
            <person name="Angers B."/>
            <person name="Qian P.Y."/>
        </authorList>
    </citation>
    <scope>NUCLEOTIDE SEQUENCE</scope>
    <source>
        <strain evidence="3">P08H-3</strain>
    </source>
</reference>
<dbReference type="GO" id="GO:0097191">
    <property type="term" value="P:extrinsic apoptotic signaling pathway"/>
    <property type="evidence" value="ECO:0007669"/>
    <property type="project" value="TreeGrafter"/>
</dbReference>
<dbReference type="PANTHER" id="PTHR15077">
    <property type="entry name" value="FAS-ASSOCIATING DEATH DOMAIN-CONTAINING PROTEIN FADD"/>
    <property type="match status" value="1"/>
</dbReference>
<evidence type="ECO:0000313" key="3">
    <source>
        <dbReference type="EMBL" id="KAK2165722.1"/>
    </source>
</evidence>
<dbReference type="GO" id="GO:0042981">
    <property type="term" value="P:regulation of apoptotic process"/>
    <property type="evidence" value="ECO:0007669"/>
    <property type="project" value="InterPro"/>
</dbReference>
<dbReference type="PROSITE" id="PS50168">
    <property type="entry name" value="DED"/>
    <property type="match status" value="1"/>
</dbReference>
<evidence type="ECO:0000313" key="4">
    <source>
        <dbReference type="Proteomes" id="UP001208570"/>
    </source>
</evidence>
<dbReference type="GO" id="GO:0089720">
    <property type="term" value="F:caspase binding"/>
    <property type="evidence" value="ECO:0007669"/>
    <property type="project" value="TreeGrafter"/>
</dbReference>
<dbReference type="Proteomes" id="UP001208570">
    <property type="component" value="Unassembled WGS sequence"/>
</dbReference>
<name>A0AAD9K6P2_9ANNE</name>
<dbReference type="PROSITE" id="PS50017">
    <property type="entry name" value="DEATH_DOMAIN"/>
    <property type="match status" value="1"/>
</dbReference>
<dbReference type="Pfam" id="PF00531">
    <property type="entry name" value="Death"/>
    <property type="match status" value="1"/>
</dbReference>
<dbReference type="InterPro" id="IPR000488">
    <property type="entry name" value="Death_dom"/>
</dbReference>
<dbReference type="AlphaFoldDB" id="A0AAD9K6P2"/>
<dbReference type="GO" id="GO:0031265">
    <property type="term" value="C:CD95 death-inducing signaling complex"/>
    <property type="evidence" value="ECO:0007669"/>
    <property type="project" value="TreeGrafter"/>
</dbReference>
<organism evidence="3 4">
    <name type="scientific">Paralvinella palmiformis</name>
    <dbReference type="NCBI Taxonomy" id="53620"/>
    <lineage>
        <taxon>Eukaryota</taxon>
        <taxon>Metazoa</taxon>
        <taxon>Spiralia</taxon>
        <taxon>Lophotrochozoa</taxon>
        <taxon>Annelida</taxon>
        <taxon>Polychaeta</taxon>
        <taxon>Sedentaria</taxon>
        <taxon>Canalipalpata</taxon>
        <taxon>Terebellida</taxon>
        <taxon>Terebelliformia</taxon>
        <taxon>Alvinellidae</taxon>
        <taxon>Paralvinella</taxon>
    </lineage>
</organism>
<accession>A0AAD9K6P2</accession>
<dbReference type="SMART" id="SM00031">
    <property type="entry name" value="DED"/>
    <property type="match status" value="1"/>
</dbReference>
<evidence type="ECO:0000259" key="1">
    <source>
        <dbReference type="PROSITE" id="PS50017"/>
    </source>
</evidence>
<keyword evidence="4" id="KW-1185">Reference proteome</keyword>
<dbReference type="InterPro" id="IPR011029">
    <property type="entry name" value="DEATH-like_dom_sf"/>
</dbReference>
<dbReference type="GO" id="GO:0005123">
    <property type="term" value="F:death receptor binding"/>
    <property type="evidence" value="ECO:0007669"/>
    <property type="project" value="TreeGrafter"/>
</dbReference>
<dbReference type="PANTHER" id="PTHR15077:SF10">
    <property type="entry name" value="FAS-ASSOCIATED DEATH DOMAIN PROTEIN"/>
    <property type="match status" value="1"/>
</dbReference>
<dbReference type="CDD" id="cd08336">
    <property type="entry name" value="DED_FADD"/>
    <property type="match status" value="1"/>
</dbReference>
<evidence type="ECO:0000259" key="2">
    <source>
        <dbReference type="PROSITE" id="PS50168"/>
    </source>
</evidence>
<dbReference type="GO" id="GO:0045089">
    <property type="term" value="P:positive regulation of innate immune response"/>
    <property type="evidence" value="ECO:0007669"/>
    <property type="project" value="TreeGrafter"/>
</dbReference>
<dbReference type="Pfam" id="PF01335">
    <property type="entry name" value="DED"/>
    <property type="match status" value="1"/>
</dbReference>